<dbReference type="FunFam" id="1.10.287.950:FF:000001">
    <property type="entry name" value="Methyl-accepting chemotaxis sensory transducer"/>
    <property type="match status" value="1"/>
</dbReference>
<keyword evidence="4" id="KW-0807">Transducer</keyword>
<dbReference type="Gene3D" id="6.10.340.10">
    <property type="match status" value="1"/>
</dbReference>
<keyword evidence="5" id="KW-0812">Transmembrane</keyword>
<evidence type="ECO:0000256" key="2">
    <source>
        <dbReference type="ARBA" id="ARBA00022481"/>
    </source>
</evidence>
<dbReference type="InterPro" id="IPR004089">
    <property type="entry name" value="MCPsignal_dom"/>
</dbReference>
<feature type="transmembrane region" description="Helical" evidence="5">
    <location>
        <begin position="6"/>
        <end position="29"/>
    </location>
</feature>
<dbReference type="Proteomes" id="UP000298763">
    <property type="component" value="Chromosome"/>
</dbReference>
<feature type="domain" description="Methyl-accepting transducer" evidence="6">
    <location>
        <begin position="267"/>
        <end position="496"/>
    </location>
</feature>
<dbReference type="CDD" id="cd11386">
    <property type="entry name" value="MCP_signal"/>
    <property type="match status" value="1"/>
</dbReference>
<dbReference type="AlphaFoldDB" id="A0A4V1ED24"/>
<dbReference type="Proteomes" id="UP000584325">
    <property type="component" value="Unassembled WGS sequence"/>
</dbReference>
<dbReference type="Pfam" id="PF00015">
    <property type="entry name" value="MCPsignal"/>
    <property type="match status" value="1"/>
</dbReference>
<dbReference type="GO" id="GO:0006935">
    <property type="term" value="P:chemotaxis"/>
    <property type="evidence" value="ECO:0007669"/>
    <property type="project" value="InterPro"/>
</dbReference>
<feature type="domain" description="HAMP" evidence="7">
    <location>
        <begin position="210"/>
        <end position="262"/>
    </location>
</feature>
<sequence>MKNLSIGQRLAIAFGLVLLVMAGISLFSLGQLASLNDKIDLIVNDRYRKVQTVTSVRQAVKDASTSLRNLYAITDPAQARQERALLAASDAAAVKLLGDFAQKITAQKARDLVGTIDGARQRYGADRDAYLGLLERGERDAAAALLLGSLSANLATYEKHVSTLVDLGGVLMLKSVDEAEQGYRHSRVLIVALSLTGLALAAALGYWIGRGITRPVRAAVQVAETIASGDLSRTIDADRNDETGQLMAALGSMNASLARIVHGVRADADAIAGAAQEIASGTLDLSSRTEEQASSLEETASSMEELTSAVRQSADTAHSALAVAQGAAKVAEKGGAEVAQVVDRMAAISEASRSIADITGVIDGIAFQTNILALNAAVEAARAGEQGRGFAVVASEVRNLAQRSATAAREIKALIEDSASKVAAGNDYAHQAGRTMEEVLAGIRQVATLMHDIDSASREQTLGIDQINQAVTQMDHVTQQNAALVEEAAAAAESMRHRTDSLLASVQVFVLDGSRAGAPQLPRLPR</sequence>
<dbReference type="InterPro" id="IPR051310">
    <property type="entry name" value="MCP_chemotaxis"/>
</dbReference>
<dbReference type="InterPro" id="IPR047347">
    <property type="entry name" value="YvaQ-like_sensor"/>
</dbReference>
<dbReference type="PROSITE" id="PS50885">
    <property type="entry name" value="HAMP"/>
    <property type="match status" value="1"/>
</dbReference>
<dbReference type="GO" id="GO:0005886">
    <property type="term" value="C:plasma membrane"/>
    <property type="evidence" value="ECO:0007669"/>
    <property type="project" value="TreeGrafter"/>
</dbReference>
<keyword evidence="10" id="KW-1185">Reference proteome</keyword>
<reference evidence="9 10" key="1">
    <citation type="submission" date="2019-05" db="EMBL/GenBank/DDBJ databases">
        <title>Draft Genome Sequences of Six Type Strains of the Genus Massilia.</title>
        <authorList>
            <person name="Miess H."/>
            <person name="Frediansyhah A."/>
            <person name="Gross H."/>
        </authorList>
    </citation>
    <scope>NUCLEOTIDE SEQUENCE [LARGE SCALE GENOMIC DNA]</scope>
    <source>
        <strain evidence="9 10">DSMZ 26121</strain>
    </source>
</reference>
<comment type="similarity">
    <text evidence="3">Belongs to the methyl-accepting chemotaxis (MCP) protein family.</text>
</comment>
<comment type="subcellular location">
    <subcellularLocation>
        <location evidence="1">Membrane</location>
    </subcellularLocation>
</comment>
<evidence type="ECO:0000313" key="11">
    <source>
        <dbReference type="Proteomes" id="UP000584325"/>
    </source>
</evidence>
<dbReference type="PROSITE" id="PS50111">
    <property type="entry name" value="CHEMOTAXIS_TRANSDUC_2"/>
    <property type="match status" value="1"/>
</dbReference>
<dbReference type="InterPro" id="IPR004090">
    <property type="entry name" value="Chemotax_Me-accpt_rcpt"/>
</dbReference>
<evidence type="ECO:0000256" key="3">
    <source>
        <dbReference type="ARBA" id="ARBA00029447"/>
    </source>
</evidence>
<dbReference type="InterPro" id="IPR003660">
    <property type="entry name" value="HAMP_dom"/>
</dbReference>
<dbReference type="RefSeq" id="WP_137312478.1">
    <property type="nucleotide sequence ID" value="NZ_CP040017.1"/>
</dbReference>
<feature type="transmembrane region" description="Helical" evidence="5">
    <location>
        <begin position="188"/>
        <end position="208"/>
    </location>
</feature>
<evidence type="ECO:0000313" key="10">
    <source>
        <dbReference type="Proteomes" id="UP000298763"/>
    </source>
</evidence>
<proteinExistence type="inferred from homology"/>
<dbReference type="OrthoDB" id="9763018at2"/>
<evidence type="ECO:0000256" key="1">
    <source>
        <dbReference type="ARBA" id="ARBA00004370"/>
    </source>
</evidence>
<evidence type="ECO:0000256" key="5">
    <source>
        <dbReference type="SAM" id="Phobius"/>
    </source>
</evidence>
<protein>
    <submittedName>
        <fullName evidence="9">HAMP domain-containing protein</fullName>
    </submittedName>
    <submittedName>
        <fullName evidence="8">Methyl-accepting chemotaxis protein</fullName>
    </submittedName>
</protein>
<evidence type="ECO:0000259" key="7">
    <source>
        <dbReference type="PROSITE" id="PS50885"/>
    </source>
</evidence>
<dbReference type="Pfam" id="PF12729">
    <property type="entry name" value="4HB_MCP_1"/>
    <property type="match status" value="1"/>
</dbReference>
<dbReference type="SMART" id="SM00304">
    <property type="entry name" value="HAMP"/>
    <property type="match status" value="1"/>
</dbReference>
<dbReference type="CDD" id="cd06225">
    <property type="entry name" value="HAMP"/>
    <property type="match status" value="1"/>
</dbReference>
<keyword evidence="2" id="KW-0488">Methylation</keyword>
<keyword evidence="5" id="KW-1133">Transmembrane helix</keyword>
<dbReference type="PRINTS" id="PR00260">
    <property type="entry name" value="CHEMTRNSDUCR"/>
</dbReference>
<organism evidence="8 11">
    <name type="scientific">Pseudoduganella umbonata</name>
    <dbReference type="NCBI Taxonomy" id="864828"/>
    <lineage>
        <taxon>Bacteria</taxon>
        <taxon>Pseudomonadati</taxon>
        <taxon>Pseudomonadota</taxon>
        <taxon>Betaproteobacteria</taxon>
        <taxon>Burkholderiales</taxon>
        <taxon>Oxalobacteraceae</taxon>
        <taxon>Telluria group</taxon>
        <taxon>Pseudoduganella</taxon>
    </lineage>
</organism>
<reference evidence="8 11" key="2">
    <citation type="submission" date="2020-08" db="EMBL/GenBank/DDBJ databases">
        <title>Genomic Encyclopedia of Type Strains, Phase III (KMG-III): the genomes of soil and plant-associated and newly described type strains.</title>
        <authorList>
            <person name="Whitman W."/>
        </authorList>
    </citation>
    <scope>NUCLEOTIDE SEQUENCE [LARGE SCALE GENOMIC DNA]</scope>
    <source>
        <strain evidence="8 11">CECT 7753</strain>
    </source>
</reference>
<evidence type="ECO:0000313" key="9">
    <source>
        <dbReference type="EMBL" id="QCP09591.1"/>
    </source>
</evidence>
<dbReference type="GO" id="GO:0004888">
    <property type="term" value="F:transmembrane signaling receptor activity"/>
    <property type="evidence" value="ECO:0007669"/>
    <property type="project" value="InterPro"/>
</dbReference>
<dbReference type="GO" id="GO:0007165">
    <property type="term" value="P:signal transduction"/>
    <property type="evidence" value="ECO:0007669"/>
    <property type="project" value="UniProtKB-KW"/>
</dbReference>
<dbReference type="SUPFAM" id="SSF58104">
    <property type="entry name" value="Methyl-accepting chemotaxis protein (MCP) signaling domain"/>
    <property type="match status" value="1"/>
</dbReference>
<evidence type="ECO:0000313" key="8">
    <source>
        <dbReference type="EMBL" id="MBB3219513.1"/>
    </source>
</evidence>
<keyword evidence="5" id="KW-0472">Membrane</keyword>
<dbReference type="EMBL" id="JACHXS010000001">
    <property type="protein sequence ID" value="MBB3219513.1"/>
    <property type="molecule type" value="Genomic_DNA"/>
</dbReference>
<gene>
    <name evidence="9" type="ORF">FCL38_03515</name>
    <name evidence="8" type="ORF">FHS02_000300</name>
</gene>
<dbReference type="Pfam" id="PF00672">
    <property type="entry name" value="HAMP"/>
    <property type="match status" value="1"/>
</dbReference>
<accession>A0A4V1ED24</accession>
<dbReference type="Gene3D" id="1.10.287.950">
    <property type="entry name" value="Methyl-accepting chemotaxis protein"/>
    <property type="match status" value="1"/>
</dbReference>
<dbReference type="InterPro" id="IPR024478">
    <property type="entry name" value="HlyB_4HB_MCP"/>
</dbReference>
<dbReference type="PANTHER" id="PTHR43531">
    <property type="entry name" value="PROTEIN ICFG"/>
    <property type="match status" value="1"/>
</dbReference>
<dbReference type="PANTHER" id="PTHR43531:SF14">
    <property type="entry name" value="METHYL-ACCEPTING CHEMOTAXIS PROTEIN I-RELATED"/>
    <property type="match status" value="1"/>
</dbReference>
<dbReference type="EMBL" id="CP040017">
    <property type="protein sequence ID" value="QCP09591.1"/>
    <property type="molecule type" value="Genomic_DNA"/>
</dbReference>
<dbReference type="CDD" id="cd19411">
    <property type="entry name" value="MCP2201-like_sensor"/>
    <property type="match status" value="1"/>
</dbReference>
<evidence type="ECO:0000256" key="4">
    <source>
        <dbReference type="PROSITE-ProRule" id="PRU00284"/>
    </source>
</evidence>
<name>A0A4V1ED24_9BURK</name>
<dbReference type="SMART" id="SM00283">
    <property type="entry name" value="MA"/>
    <property type="match status" value="1"/>
</dbReference>
<evidence type="ECO:0000259" key="6">
    <source>
        <dbReference type="PROSITE" id="PS50111"/>
    </source>
</evidence>